<evidence type="ECO:0000256" key="3">
    <source>
        <dbReference type="ARBA" id="ARBA00024303"/>
    </source>
</evidence>
<keyword evidence="9" id="KW-1185">Reference proteome</keyword>
<comment type="function">
    <text evidence="3">Protein-arginine rhamnosyltransferase that catalyzes the transfer of a single rhamnose to elongation factor P (EF-P) on 'Lys-32', a modification required for EF-P-dependent rescue of polyproline stalled ribosomes.</text>
</comment>
<evidence type="ECO:0000313" key="8">
    <source>
        <dbReference type="EMBL" id="QWT48971.1"/>
    </source>
</evidence>
<keyword evidence="8" id="KW-0648">Protein biosynthesis</keyword>
<dbReference type="InterPro" id="IPR016633">
    <property type="entry name" value="EarP"/>
</dbReference>
<dbReference type="Proteomes" id="UP000683428">
    <property type="component" value="Chromosome"/>
</dbReference>
<dbReference type="Pfam" id="PF10093">
    <property type="entry name" value="EarP"/>
    <property type="match status" value="1"/>
</dbReference>
<dbReference type="EMBL" id="CP064782">
    <property type="protein sequence ID" value="QWT48971.1"/>
    <property type="molecule type" value="Genomic_DNA"/>
</dbReference>
<dbReference type="PIRSF" id="PIRSF015557">
    <property type="entry name" value="UCP015557"/>
    <property type="match status" value="1"/>
</dbReference>
<protein>
    <recommendedName>
        <fullName evidence="5">Protein-arginine rhamnosyltransferase</fullName>
    </recommendedName>
    <alternativeName>
        <fullName evidence="6">EF-P arginine rhamnosyltransferase</fullName>
    </alternativeName>
</protein>
<evidence type="ECO:0000256" key="7">
    <source>
        <dbReference type="ARBA" id="ARBA00048472"/>
    </source>
</evidence>
<evidence type="ECO:0000256" key="5">
    <source>
        <dbReference type="ARBA" id="ARBA00024416"/>
    </source>
</evidence>
<keyword evidence="8" id="KW-0251">Elongation factor</keyword>
<evidence type="ECO:0000256" key="4">
    <source>
        <dbReference type="ARBA" id="ARBA00024346"/>
    </source>
</evidence>
<accession>A0A975SMT6</accession>
<comment type="catalytic activity">
    <reaction evidence="7">
        <text>dTDP-beta-L-rhamnose + L-arginyl-[protein] = N(omega)-(alpha-L-rhamnosyl)-L-arginyl-[protein] + dTDP + H(+)</text>
        <dbReference type="Rhea" id="RHEA:66692"/>
        <dbReference type="Rhea" id="RHEA-COMP:10532"/>
        <dbReference type="Rhea" id="RHEA-COMP:17096"/>
        <dbReference type="ChEBI" id="CHEBI:15378"/>
        <dbReference type="ChEBI" id="CHEBI:29965"/>
        <dbReference type="ChEBI" id="CHEBI:57510"/>
        <dbReference type="ChEBI" id="CHEBI:58369"/>
        <dbReference type="ChEBI" id="CHEBI:167445"/>
    </reaction>
    <physiologicalReaction direction="left-to-right" evidence="7">
        <dbReference type="Rhea" id="RHEA:66693"/>
    </physiologicalReaction>
</comment>
<keyword evidence="2" id="KW-0808">Transferase</keyword>
<evidence type="ECO:0000313" key="9">
    <source>
        <dbReference type="Proteomes" id="UP000683428"/>
    </source>
</evidence>
<organism evidence="8 9">
    <name type="scientific">Azospira inquinata</name>
    <dbReference type="NCBI Taxonomy" id="2785627"/>
    <lineage>
        <taxon>Bacteria</taxon>
        <taxon>Pseudomonadati</taxon>
        <taxon>Pseudomonadota</taxon>
        <taxon>Betaproteobacteria</taxon>
        <taxon>Rhodocyclales</taxon>
        <taxon>Rhodocyclaceae</taxon>
        <taxon>Azospira</taxon>
    </lineage>
</organism>
<dbReference type="GO" id="GO:0106361">
    <property type="term" value="F:protein-arginine rhamnosyltransferase activity"/>
    <property type="evidence" value="ECO:0007669"/>
    <property type="project" value="InterPro"/>
</dbReference>
<evidence type="ECO:0000256" key="2">
    <source>
        <dbReference type="ARBA" id="ARBA00022679"/>
    </source>
</evidence>
<reference evidence="8" key="1">
    <citation type="submission" date="2020-11" db="EMBL/GenBank/DDBJ databases">
        <title>Azospira inquinata sp. nov.</title>
        <authorList>
            <person name="Moe W.M."/>
            <person name="Mikes M.C."/>
        </authorList>
    </citation>
    <scope>NUCLEOTIDE SEQUENCE</scope>
    <source>
        <strain evidence="8">Azo-3</strain>
    </source>
</reference>
<evidence type="ECO:0000256" key="6">
    <source>
        <dbReference type="ARBA" id="ARBA00030025"/>
    </source>
</evidence>
<keyword evidence="1" id="KW-0328">Glycosyltransferase</keyword>
<evidence type="ECO:0000256" key="1">
    <source>
        <dbReference type="ARBA" id="ARBA00022676"/>
    </source>
</evidence>
<dbReference type="KEGG" id="aiq:Azoinq_14310"/>
<gene>
    <name evidence="8" type="primary">earP</name>
    <name evidence="8" type="ORF">Azoinq_14310</name>
</gene>
<name>A0A975SMT6_9RHOO</name>
<sequence length="391" mass="44475">MNAPRQPVWDIFCNVIDNFGDIGVSWRLARQLARERGFRVRLWVDDLDRFYPLLPSLDPGRKGAPQTAEGVEIHRWTAVFPPVIPGEVVIETFGCRLPEPYLQAMAALPHPPFWVNLEYLSGEDWVGECHGLTSPHPRLPLVTHYFFPGFTPASGGLLRERDLLARRERFAAEPALAARLRDRLGLPADTLEGDALRVLLFTYGHLPVGPLLDAWSWGERPVHCLLPPSPALPQIQAWVGDGWEPAQGSVQRGQLRLSPIPFLPQEDFDALLWFCQINFVRGEDSFVRAQWAGQPLVWQIYPQEEEAHLVKLRAFLKLYLAQAPADLARAIRDFWEAWNKGLAVDGPWRALMERLPQWQQHSRLWSQSLAAQGDLCSQLLTYMGKRQESPV</sequence>
<dbReference type="GO" id="GO:0003746">
    <property type="term" value="F:translation elongation factor activity"/>
    <property type="evidence" value="ECO:0007669"/>
    <property type="project" value="UniProtKB-KW"/>
</dbReference>
<comment type="similarity">
    <text evidence="4">Belongs to the glycosyltransferase 104 family.</text>
</comment>
<dbReference type="RefSeq" id="WP_216128222.1">
    <property type="nucleotide sequence ID" value="NZ_CP064782.1"/>
</dbReference>
<dbReference type="NCBIfam" id="TIGR03837">
    <property type="entry name" value="efp_Arg_rhamno"/>
    <property type="match status" value="1"/>
</dbReference>
<dbReference type="AlphaFoldDB" id="A0A975SMT6"/>
<proteinExistence type="inferred from homology"/>